<evidence type="ECO:0000256" key="1">
    <source>
        <dbReference type="ARBA" id="ARBA00004477"/>
    </source>
</evidence>
<evidence type="ECO:0000313" key="20">
    <source>
        <dbReference type="Proteomes" id="UP000196587"/>
    </source>
</evidence>
<evidence type="ECO:0000256" key="14">
    <source>
        <dbReference type="ARBA" id="ARBA00041664"/>
    </source>
</evidence>
<gene>
    <name evidence="19" type="ORF">B5F24_08465</name>
</gene>
<evidence type="ECO:0000256" key="17">
    <source>
        <dbReference type="SAM" id="Phobius"/>
    </source>
</evidence>
<keyword evidence="5" id="KW-0256">Endoplasmic reticulum</keyword>
<evidence type="ECO:0000259" key="18">
    <source>
        <dbReference type="Pfam" id="PF02544"/>
    </source>
</evidence>
<dbReference type="InterPro" id="IPR001104">
    <property type="entry name" value="3-oxo-5_a-steroid_4-DH_C"/>
</dbReference>
<evidence type="ECO:0000256" key="2">
    <source>
        <dbReference type="ARBA" id="ARBA00004524"/>
    </source>
</evidence>
<evidence type="ECO:0000313" key="19">
    <source>
        <dbReference type="EMBL" id="OUP34472.1"/>
    </source>
</evidence>
<keyword evidence="9" id="KW-0560">Oxidoreductase</keyword>
<keyword evidence="8 17" id="KW-1133">Transmembrane helix</keyword>
<dbReference type="Pfam" id="PF02544">
    <property type="entry name" value="Steroid_dh"/>
    <property type="match status" value="1"/>
</dbReference>
<dbReference type="PANTHER" id="PTHR10556:SF57">
    <property type="entry name" value="3-OXO-5-ALPHA-STEROID 4-DEHYDROGENASE 1"/>
    <property type="match status" value="1"/>
</dbReference>
<feature type="transmembrane region" description="Helical" evidence="17">
    <location>
        <begin position="6"/>
        <end position="27"/>
    </location>
</feature>
<proteinExistence type="predicted"/>
<keyword evidence="3 17" id="KW-0812">Transmembrane</keyword>
<evidence type="ECO:0000256" key="9">
    <source>
        <dbReference type="ARBA" id="ARBA00023002"/>
    </source>
</evidence>
<dbReference type="PIRSF" id="PIRSF015596">
    <property type="entry name" value="5_alpha-SR2"/>
    <property type="match status" value="1"/>
</dbReference>
<evidence type="ECO:0000256" key="15">
    <source>
        <dbReference type="ARBA" id="ARBA00042579"/>
    </source>
</evidence>
<dbReference type="AlphaFoldDB" id="A0A1Y4JYX7"/>
<evidence type="ECO:0000256" key="7">
    <source>
        <dbReference type="ARBA" id="ARBA00022857"/>
    </source>
</evidence>
<keyword evidence="4" id="KW-0221">Differentiation</keyword>
<dbReference type="GO" id="GO:0003865">
    <property type="term" value="F:3-oxo-5-alpha-steroid 4-dehydrogenase activity"/>
    <property type="evidence" value="ECO:0007669"/>
    <property type="project" value="InterPro"/>
</dbReference>
<keyword evidence="7" id="KW-0521">NADP</keyword>
<dbReference type="GO" id="GO:0006694">
    <property type="term" value="P:steroid biosynthetic process"/>
    <property type="evidence" value="ECO:0007669"/>
    <property type="project" value="TreeGrafter"/>
</dbReference>
<comment type="function">
    <text evidence="12">Converts testosterone into 5-alpha-dihydrotestosterone and progesterone or corticosterone into their corresponding 5-alpha-3-oxosteroids. It plays a central role in sexual differentiation and androgen physiology.</text>
</comment>
<dbReference type="Proteomes" id="UP000196587">
    <property type="component" value="Unassembled WGS sequence"/>
</dbReference>
<feature type="transmembrane region" description="Helical" evidence="17">
    <location>
        <begin position="72"/>
        <end position="93"/>
    </location>
</feature>
<dbReference type="GO" id="GO:0016020">
    <property type="term" value="C:membrane"/>
    <property type="evidence" value="ECO:0007669"/>
    <property type="project" value="InterPro"/>
</dbReference>
<protein>
    <recommendedName>
        <fullName evidence="13">3-oxo-5-alpha-steroid 4-dehydrogenase 1</fullName>
    </recommendedName>
    <alternativeName>
        <fullName evidence="14">SR type 1</fullName>
    </alternativeName>
    <alternativeName>
        <fullName evidence="15">Steroid 5-alpha-reductase 1</fullName>
    </alternativeName>
</protein>
<comment type="subcellular location">
    <subcellularLocation>
        <location evidence="1">Endoplasmic reticulum membrane</location>
        <topology evidence="1">Multi-pass membrane protein</topology>
    </subcellularLocation>
    <subcellularLocation>
        <location evidence="2">Microsome membrane</location>
    </subcellularLocation>
</comment>
<accession>A0A1Y4JYX7</accession>
<dbReference type="GO" id="GO:0030154">
    <property type="term" value="P:cell differentiation"/>
    <property type="evidence" value="ECO:0007669"/>
    <property type="project" value="UniProtKB-KW"/>
</dbReference>
<evidence type="ECO:0000256" key="16">
    <source>
        <dbReference type="ARBA" id="ARBA00049166"/>
    </source>
</evidence>
<keyword evidence="6" id="KW-0492">Microsome</keyword>
<comment type="caution">
    <text evidence="19">The sequence shown here is derived from an EMBL/GenBank/DDBJ whole genome shotgun (WGS) entry which is preliminary data.</text>
</comment>
<evidence type="ECO:0000256" key="8">
    <source>
        <dbReference type="ARBA" id="ARBA00022989"/>
    </source>
</evidence>
<keyword evidence="11 17" id="KW-0472">Membrane</keyword>
<keyword evidence="10" id="KW-0443">Lipid metabolism</keyword>
<dbReference type="InterPro" id="IPR039357">
    <property type="entry name" value="SRD5A/TECR"/>
</dbReference>
<feature type="transmembrane region" description="Helical" evidence="17">
    <location>
        <begin position="48"/>
        <end position="66"/>
    </location>
</feature>
<dbReference type="InterPro" id="IPR016636">
    <property type="entry name" value="3-oxo-5-alpha-steroid_4-DH"/>
</dbReference>
<evidence type="ECO:0000256" key="10">
    <source>
        <dbReference type="ARBA" id="ARBA00023098"/>
    </source>
</evidence>
<evidence type="ECO:0000256" key="3">
    <source>
        <dbReference type="ARBA" id="ARBA00022692"/>
    </source>
</evidence>
<dbReference type="FunFam" id="1.20.120.1630:FF:000014">
    <property type="entry name" value="Steroid 5-alpha reductase, putative"/>
    <property type="match status" value="1"/>
</dbReference>
<feature type="transmembrane region" description="Helical" evidence="17">
    <location>
        <begin position="142"/>
        <end position="163"/>
    </location>
</feature>
<dbReference type="PROSITE" id="PS50244">
    <property type="entry name" value="S5A_REDUCTASE"/>
    <property type="match status" value="1"/>
</dbReference>
<feature type="domain" description="3-oxo-5-alpha-steroid 4-dehydrogenase C-terminal" evidence="18">
    <location>
        <begin position="102"/>
        <end position="257"/>
    </location>
</feature>
<reference evidence="20" key="1">
    <citation type="submission" date="2017-04" db="EMBL/GenBank/DDBJ databases">
        <title>Function of individual gut microbiota members based on whole genome sequencing of pure cultures obtained from chicken caecum.</title>
        <authorList>
            <person name="Medvecky M."/>
            <person name="Cejkova D."/>
            <person name="Polansky O."/>
            <person name="Karasova D."/>
            <person name="Kubasova T."/>
            <person name="Cizek A."/>
            <person name="Rychlik I."/>
        </authorList>
    </citation>
    <scope>NUCLEOTIDE SEQUENCE [LARGE SCALE GENOMIC DNA]</scope>
    <source>
        <strain evidence="20">An189</strain>
    </source>
</reference>
<dbReference type="Gene3D" id="1.20.120.1630">
    <property type="match status" value="1"/>
</dbReference>
<evidence type="ECO:0000256" key="11">
    <source>
        <dbReference type="ARBA" id="ARBA00023136"/>
    </source>
</evidence>
<evidence type="ECO:0000256" key="6">
    <source>
        <dbReference type="ARBA" id="ARBA00022848"/>
    </source>
</evidence>
<evidence type="ECO:0000256" key="13">
    <source>
        <dbReference type="ARBA" id="ARBA00039428"/>
    </source>
</evidence>
<evidence type="ECO:0000256" key="4">
    <source>
        <dbReference type="ARBA" id="ARBA00022782"/>
    </source>
</evidence>
<dbReference type="PANTHER" id="PTHR10556">
    <property type="entry name" value="3-OXO-5-ALPHA-STEROID 4-DEHYDROGENASE"/>
    <property type="match status" value="1"/>
</dbReference>
<feature type="transmembrane region" description="Helical" evidence="17">
    <location>
        <begin position="105"/>
        <end position="130"/>
    </location>
</feature>
<sequence length="257" mass="29284">MSQQTFQVFLCAMGLTALFVFIALYFIKAGYGMFRTASWGVSIDNKSAWILMESPVFFVMLILWAYSGTGTAVPEFIFLLLFLLHYFQRSFIFPLLLKGKSRMPVAIMAMGIVFNLLNGIMQAGGIFYFTVAGQQYAAGWHYFLSFRGIGGLLLFFIGMGINLHSDYVIRHLRKPGDTRHYLPNKGLYRYITSANYFGELVEWVGFAVLTASPAAWVFVWWTFANLVPRADAINKHYRAEFGVEAVGKRKRIIPFVY</sequence>
<evidence type="ECO:0000256" key="12">
    <source>
        <dbReference type="ARBA" id="ARBA00037789"/>
    </source>
</evidence>
<dbReference type="RefSeq" id="WP_087412650.1">
    <property type="nucleotide sequence ID" value="NZ_CALIXP010000013.1"/>
</dbReference>
<evidence type="ECO:0000256" key="5">
    <source>
        <dbReference type="ARBA" id="ARBA00022824"/>
    </source>
</evidence>
<comment type="catalytic activity">
    <reaction evidence="16">
        <text>androst-4-ene-3,17-dione + NADPH + H(+) = 5alpha-androstan-3,17-dione + NADP(+)</text>
        <dbReference type="Rhea" id="RHEA:50816"/>
        <dbReference type="ChEBI" id="CHEBI:15378"/>
        <dbReference type="ChEBI" id="CHEBI:15994"/>
        <dbReference type="ChEBI" id="CHEBI:16422"/>
        <dbReference type="ChEBI" id="CHEBI:57783"/>
        <dbReference type="ChEBI" id="CHEBI:58349"/>
    </reaction>
    <physiologicalReaction direction="left-to-right" evidence="16">
        <dbReference type="Rhea" id="RHEA:50817"/>
    </physiologicalReaction>
</comment>
<name>A0A1Y4JYX7_9BACE</name>
<organism evidence="19 20">
    <name type="scientific">Bacteroides clarus</name>
    <dbReference type="NCBI Taxonomy" id="626929"/>
    <lineage>
        <taxon>Bacteria</taxon>
        <taxon>Pseudomonadati</taxon>
        <taxon>Bacteroidota</taxon>
        <taxon>Bacteroidia</taxon>
        <taxon>Bacteroidales</taxon>
        <taxon>Bacteroidaceae</taxon>
        <taxon>Bacteroides</taxon>
    </lineage>
</organism>
<dbReference type="EMBL" id="NFKE01000005">
    <property type="protein sequence ID" value="OUP34472.1"/>
    <property type="molecule type" value="Genomic_DNA"/>
</dbReference>